<sequence>MKGTSMDLEDSPDDLTDDSEYENDVPEPESIEEDEFIANEDSDENDERELAKSLTTNLSTWKFYFHDDMINGIVKHTNQEIARQRVNKKDMFETANGIHVQETGFIKNKGDKNHETLVQQGQVTYHDEHGKPITLTYLADENGFQPQGDHLPTPPPHPNGISSEESGEHHAEEYGEHETLNVEQYPHLYWALIVIVSCTAAPPQYPKPKLPLSDYKTATILQQDYTNEGAGNYNFAYHTSDGMSREEKAELKNAGSENEALVVQGSFTYVGADGVTYTVNYVADENGYRPSAEHIPRLQN</sequence>
<protein>
    <submittedName>
        <fullName evidence="1">Cuticle protein</fullName>
    </submittedName>
</protein>
<name>A0ACB9TFY4_HOLOL</name>
<evidence type="ECO:0000313" key="1">
    <source>
        <dbReference type="EMBL" id="KAI4465701.1"/>
    </source>
</evidence>
<comment type="caution">
    <text evidence="1">The sequence shown here is derived from an EMBL/GenBank/DDBJ whole genome shotgun (WGS) entry which is preliminary data.</text>
</comment>
<gene>
    <name evidence="1" type="ORF">MML48_3g00008024</name>
</gene>
<evidence type="ECO:0000313" key="2">
    <source>
        <dbReference type="Proteomes" id="UP001056778"/>
    </source>
</evidence>
<organism evidence="1 2">
    <name type="scientific">Holotrichia oblita</name>
    <name type="common">Chafer beetle</name>
    <dbReference type="NCBI Taxonomy" id="644536"/>
    <lineage>
        <taxon>Eukaryota</taxon>
        <taxon>Metazoa</taxon>
        <taxon>Ecdysozoa</taxon>
        <taxon>Arthropoda</taxon>
        <taxon>Hexapoda</taxon>
        <taxon>Insecta</taxon>
        <taxon>Pterygota</taxon>
        <taxon>Neoptera</taxon>
        <taxon>Endopterygota</taxon>
        <taxon>Coleoptera</taxon>
        <taxon>Polyphaga</taxon>
        <taxon>Scarabaeiformia</taxon>
        <taxon>Scarabaeidae</taxon>
        <taxon>Melolonthinae</taxon>
        <taxon>Holotrichia</taxon>
    </lineage>
</organism>
<proteinExistence type="predicted"/>
<dbReference type="Proteomes" id="UP001056778">
    <property type="component" value="Chromosome 3"/>
</dbReference>
<keyword evidence="2" id="KW-1185">Reference proteome</keyword>
<reference evidence="1" key="1">
    <citation type="submission" date="2022-04" db="EMBL/GenBank/DDBJ databases">
        <title>Chromosome-scale genome assembly of Holotrichia oblita Faldermann.</title>
        <authorList>
            <person name="Rongchong L."/>
        </authorList>
    </citation>
    <scope>NUCLEOTIDE SEQUENCE</scope>
    <source>
        <strain evidence="1">81SQS9</strain>
    </source>
</reference>
<accession>A0ACB9TFY4</accession>
<dbReference type="EMBL" id="CM043017">
    <property type="protein sequence ID" value="KAI4465701.1"/>
    <property type="molecule type" value="Genomic_DNA"/>
</dbReference>